<feature type="binding site" evidence="3">
    <location>
        <position position="124"/>
    </location>
    <ligand>
        <name>GDP</name>
        <dbReference type="ChEBI" id="CHEBI:58189"/>
    </ligand>
</feature>
<feature type="binding site" evidence="2">
    <location>
        <position position="68"/>
    </location>
    <ligand>
        <name>GTP</name>
        <dbReference type="ChEBI" id="CHEBI:37565"/>
    </ligand>
</feature>
<dbReference type="PDB" id="8OUN">
    <property type="method" value="X-ray"/>
    <property type="resolution" value="1.65 A"/>
    <property type="chains" value="A/B=1-181"/>
</dbReference>
<keyword evidence="2" id="KW-0342">GTP-binding</keyword>
<feature type="binding site" evidence="3">
    <location>
        <position position="27"/>
    </location>
    <ligand>
        <name>GDP</name>
        <dbReference type="ChEBI" id="CHEBI:58189"/>
    </ligand>
</feature>
<feature type="binding site" evidence="2">
    <location>
        <position position="124"/>
    </location>
    <ligand>
        <name>GTP</name>
        <dbReference type="ChEBI" id="CHEBI:37565"/>
    </ligand>
</feature>
<proteinExistence type="evidence at protein level"/>
<keyword evidence="2" id="KW-0547">Nucleotide-binding</keyword>
<reference evidence="2 3" key="2">
    <citation type="journal article" date="2025" name="Nat. Microbiol.">
        <title>The Asgard archaeal origins of Arf family GTPases involved in eukaryotic organelle dynamics.</title>
        <authorList>
            <person name="Vargova R."/>
            <person name="Chevreau R."/>
            <person name="Alves M."/>
            <person name="Courbin C."/>
            <person name="Terry K."/>
            <person name="Legrand P."/>
            <person name="Elias M."/>
            <person name="Menetrey J."/>
            <person name="Dacks J.B."/>
            <person name="Jackson C.L."/>
        </authorList>
    </citation>
    <scope>X-RAY CRYSTALLOGRAPHY (1.65 ANGSTROMS) OF 1-181 IN COMPLEX WITH GDP; GTP AND MG(2+)</scope>
</reference>
<feature type="binding site" evidence="3">
    <location>
        <position position="127"/>
    </location>
    <ligand>
        <name>GDP</name>
        <dbReference type="ChEBI" id="CHEBI:58189"/>
    </ligand>
</feature>
<sequence length="181" mass="20515">MLLSFLQRLFRQKKQFKIAVVGLDSAGKTTMLNFLRFEKNIETLPTIGVNVEVLKRQNVNLSIFDLGGQLHFRNLWGTLMKGSSAIIFVMDSADRYRIEEAKNELWKVLLDPNYPDAPLLIVANKQDKEGAMSIQEIISVCGLDNPEKLGNRSWHIQPTVATTGQGVEEAIKWIVMELDKL</sequence>
<keyword evidence="2 3" id="KW-0479">Metal-binding</keyword>
<evidence type="ECO:0007829" key="2">
    <source>
        <dbReference type="PDB" id="8OUM"/>
    </source>
</evidence>
<name>A0ACD6BA06_9ARCH</name>
<feature type="binding site" evidence="2">
    <location>
        <position position="161"/>
    </location>
    <ligand>
        <name>GTP</name>
        <dbReference type="ChEBI" id="CHEBI:37565"/>
    </ligand>
</feature>
<feature type="binding site" evidence="3">
    <location>
        <position position="25"/>
    </location>
    <ligand>
        <name>GDP</name>
        <dbReference type="ChEBI" id="CHEBI:58189"/>
    </ligand>
</feature>
<reference evidence="1" key="1">
    <citation type="journal article" date="2020" name="Sci. China Life Sci.">
        <title>Diverse Asgard archaea including the novel phylum Gerdarchaeota participate in organic matter degradation.</title>
        <authorList>
            <person name="Cai M."/>
            <person name="Liu Y."/>
            <person name="Yin X."/>
            <person name="Zhou Z."/>
            <person name="Friedrich M.W."/>
            <person name="Richter-Heitmann T."/>
            <person name="Nimzyk R."/>
            <person name="Kulkami A."/>
            <person name="Wang X."/>
            <person name="Li W."/>
            <person name="Pan J."/>
            <person name="Yang Y."/>
            <person name="Gu J.-D."/>
            <person name="Li M."/>
        </authorList>
    </citation>
    <scope>NUCLEOTIDE SEQUENCE</scope>
    <source>
        <strain evidence="1">YT_6_2</strain>
    </source>
</reference>
<feature type="binding site" evidence="2">
    <location>
        <position position="30"/>
    </location>
    <ligand>
        <name>GTP</name>
        <dbReference type="ChEBI" id="CHEBI:37565"/>
    </ligand>
</feature>
<evidence type="ECO:0000313" key="1">
    <source>
        <dbReference type="EMBL" id="NHJ47629.1"/>
    </source>
</evidence>
<feature type="binding site" evidence="3">
    <location>
        <position position="125"/>
    </location>
    <ligand>
        <name>GDP</name>
        <dbReference type="ChEBI" id="CHEBI:58189"/>
    </ligand>
</feature>
<feature type="binding site" evidence="2">
    <location>
        <position position="127"/>
    </location>
    <ligand>
        <name>GTP</name>
        <dbReference type="ChEBI" id="CHEBI:37565"/>
    </ligand>
</feature>
<dbReference type="EMBL" id="VIKN01000081">
    <property type="protein sequence ID" value="NHJ47629.1"/>
    <property type="molecule type" value="Genomic_DNA"/>
</dbReference>
<feature type="binding site" evidence="3">
    <location>
        <position position="24"/>
    </location>
    <ligand>
        <name>Mg(2+)</name>
        <dbReference type="ChEBI" id="CHEBI:18420"/>
        <label>1</label>
    </ligand>
</feature>
<feature type="binding site" evidence="3">
    <location>
        <position position="28"/>
    </location>
    <ligand>
        <name>GDP</name>
        <dbReference type="ChEBI" id="CHEBI:58189"/>
    </ligand>
</feature>
<feature type="binding site" evidence="3">
    <location>
        <position position="29"/>
    </location>
    <ligand>
        <name>GDP</name>
        <dbReference type="ChEBI" id="CHEBI:58189"/>
    </ligand>
</feature>
<gene>
    <name evidence="1" type="ORF">FK733_07565</name>
</gene>
<dbReference type="PDB" id="8OUM">
    <property type="method" value="X-ray"/>
    <property type="resolution" value="2.67 A"/>
    <property type="chains" value="A/B/C/D/E=12-181"/>
</dbReference>
<feature type="binding site" evidence="2">
    <location>
        <position position="43"/>
    </location>
    <ligand>
        <name>GTP</name>
        <dbReference type="ChEBI" id="CHEBI:37565"/>
    </ligand>
</feature>
<feature type="binding site" evidence="2">
    <location>
        <position position="46"/>
    </location>
    <ligand>
        <name>Mg(2+)</name>
        <dbReference type="ChEBI" id="CHEBI:18420"/>
        <label>2</label>
    </ligand>
</feature>
<accession>A0A8J7ZFD1</accession>
<protein>
    <submittedName>
        <fullName evidence="1">GTP-binding protein</fullName>
    </submittedName>
</protein>
<feature type="binding site" evidence="2">
    <location>
        <position position="29"/>
    </location>
    <ligand>
        <name>GTP</name>
        <dbReference type="ChEBI" id="CHEBI:37565"/>
    </ligand>
</feature>
<organism evidence="1">
    <name type="scientific">Promethearchaeati archaeon</name>
    <dbReference type="NCBI Taxonomy" id="2591838"/>
    <lineage>
        <taxon>Archaea</taxon>
        <taxon>Promethearchaeati</taxon>
    </lineage>
</organism>
<feature type="binding site" evidence="2">
    <location>
        <position position="28"/>
    </location>
    <ligand>
        <name>GTP</name>
        <dbReference type="ChEBI" id="CHEBI:37565"/>
    </ligand>
</feature>
<comment type="caution">
    <text evidence="1">The sequence shown here is derived from an EMBL/GenBank/DDBJ whole genome shotgun (WGS) entry which is preliminary data.</text>
</comment>
<feature type="binding site" evidence="3">
    <location>
        <position position="26"/>
    </location>
    <ligand>
        <name>GDP</name>
        <dbReference type="ChEBI" id="CHEBI:58189"/>
    </ligand>
</feature>
<feature type="binding site" evidence="2">
    <location>
        <position position="27"/>
    </location>
    <ligand>
        <name>GTP</name>
        <dbReference type="ChEBI" id="CHEBI:37565"/>
    </ligand>
</feature>
<feature type="binding site" evidence="3">
    <location>
        <position position="30"/>
    </location>
    <ligand>
        <name>GDP</name>
        <dbReference type="ChEBI" id="CHEBI:58189"/>
    </ligand>
</feature>
<feature type="binding site" evidence="3">
    <location>
        <position position="161"/>
    </location>
    <ligand>
        <name>GDP</name>
        <dbReference type="ChEBI" id="CHEBI:58189"/>
    </ligand>
</feature>
<keyword evidence="2 3" id="KW-0002">3D-structure</keyword>
<evidence type="ECO:0007829" key="3">
    <source>
        <dbReference type="PDB" id="8OUN"/>
    </source>
</evidence>
<feature type="binding site" evidence="2">
    <location>
        <position position="125"/>
    </location>
    <ligand>
        <name>GTP</name>
        <dbReference type="ChEBI" id="CHEBI:37565"/>
    </ligand>
</feature>
<feature type="binding site" evidence="3">
    <location>
        <position position="65"/>
    </location>
    <ligand>
        <name>Mg(2+)</name>
        <dbReference type="ChEBI" id="CHEBI:18420"/>
        <label>1</label>
    </ligand>
</feature>
<accession>A0ACD6BA06</accession>
<feature type="binding site" evidence="2">
    <location>
        <position position="29"/>
    </location>
    <ligand>
        <name>Mg(2+)</name>
        <dbReference type="ChEBI" id="CHEBI:18420"/>
        <label>2</label>
    </ligand>
</feature>